<dbReference type="PROSITE" id="PS51221">
    <property type="entry name" value="TTL"/>
    <property type="match status" value="1"/>
</dbReference>
<dbReference type="GO" id="GO:0005876">
    <property type="term" value="C:spindle microtubule"/>
    <property type="evidence" value="ECO:0007669"/>
    <property type="project" value="TreeGrafter"/>
</dbReference>
<dbReference type="PANTHER" id="PTHR46570">
    <property type="entry name" value="TUBULIN--TYROSINE LIGASE"/>
    <property type="match status" value="1"/>
</dbReference>
<evidence type="ECO:0000256" key="13">
    <source>
        <dbReference type="ARBA" id="ARBA00047950"/>
    </source>
</evidence>
<dbReference type="Pfam" id="PF03133">
    <property type="entry name" value="TTL"/>
    <property type="match status" value="1"/>
</dbReference>
<evidence type="ECO:0000256" key="8">
    <source>
        <dbReference type="ARBA" id="ARBA00022842"/>
    </source>
</evidence>
<evidence type="ECO:0000256" key="10">
    <source>
        <dbReference type="ARBA" id="ARBA00037791"/>
    </source>
</evidence>
<evidence type="ECO:0000256" key="2">
    <source>
        <dbReference type="ARBA" id="ARBA00001958"/>
    </source>
</evidence>
<dbReference type="AlphaFoldDB" id="A0AA88Y4F2"/>
<evidence type="ECO:0000313" key="14">
    <source>
        <dbReference type="EMBL" id="KAK3093980.1"/>
    </source>
</evidence>
<keyword evidence="5" id="KW-0436">Ligase</keyword>
<dbReference type="InterPro" id="IPR052492">
    <property type="entry name" value="Tubulin-tyrosine_ligase"/>
</dbReference>
<evidence type="ECO:0000256" key="5">
    <source>
        <dbReference type="ARBA" id="ARBA00022598"/>
    </source>
</evidence>
<dbReference type="GO" id="GO:0004835">
    <property type="term" value="F:tubulin-tyrosine ligase activity"/>
    <property type="evidence" value="ECO:0007669"/>
    <property type="project" value="UniProtKB-EC"/>
</dbReference>
<accession>A0AA88Y4F2</accession>
<keyword evidence="8" id="KW-0460">Magnesium</keyword>
<evidence type="ECO:0000256" key="12">
    <source>
        <dbReference type="ARBA" id="ARBA00041021"/>
    </source>
</evidence>
<reference evidence="14" key="1">
    <citation type="submission" date="2019-08" db="EMBL/GenBank/DDBJ databases">
        <title>The improved chromosome-level genome for the pearl oyster Pinctada fucata martensii using PacBio sequencing and Hi-C.</title>
        <authorList>
            <person name="Zheng Z."/>
        </authorList>
    </citation>
    <scope>NUCLEOTIDE SEQUENCE</scope>
    <source>
        <strain evidence="14">ZZ-2019</strain>
        <tissue evidence="14">Adductor muscle</tissue>
    </source>
</reference>
<comment type="catalytic activity">
    <reaction evidence="13">
        <text>C-terminal L-alpha-aminoacyl-L-glutamyl-L-glutamyl-[tubulin] + L-tyrosine + ATP = C-terminal L-alpha-aminoacyl-L-glutamyl-L-glutamyl-L-tyrosyl-[tubulin] + ADP + phosphate + H(+)</text>
        <dbReference type="Rhea" id="RHEA:17605"/>
        <dbReference type="Rhea" id="RHEA-COMP:16434"/>
        <dbReference type="Rhea" id="RHEA-COMP:16435"/>
        <dbReference type="ChEBI" id="CHEBI:15378"/>
        <dbReference type="ChEBI" id="CHEBI:30616"/>
        <dbReference type="ChEBI" id="CHEBI:43474"/>
        <dbReference type="ChEBI" id="CHEBI:58315"/>
        <dbReference type="ChEBI" id="CHEBI:149554"/>
        <dbReference type="ChEBI" id="CHEBI:149555"/>
        <dbReference type="ChEBI" id="CHEBI:456216"/>
        <dbReference type="EC" id="6.3.2.25"/>
    </reaction>
</comment>
<evidence type="ECO:0000256" key="4">
    <source>
        <dbReference type="ARBA" id="ARBA00011245"/>
    </source>
</evidence>
<dbReference type="GO" id="GO:0000226">
    <property type="term" value="P:microtubule cytoskeleton organization"/>
    <property type="evidence" value="ECO:0007669"/>
    <property type="project" value="TreeGrafter"/>
</dbReference>
<evidence type="ECO:0000256" key="1">
    <source>
        <dbReference type="ARBA" id="ARBA00001946"/>
    </source>
</evidence>
<dbReference type="EC" id="6.3.2.25" evidence="11"/>
<dbReference type="InterPro" id="IPR004344">
    <property type="entry name" value="TTL/TTLL_fam"/>
</dbReference>
<comment type="similarity">
    <text evidence="3">Belongs to the tubulin--tyrosine ligase family.</text>
</comment>
<evidence type="ECO:0000256" key="9">
    <source>
        <dbReference type="ARBA" id="ARBA00022958"/>
    </source>
</evidence>
<dbReference type="EMBL" id="VSWD01000009">
    <property type="protein sequence ID" value="KAK3093980.1"/>
    <property type="molecule type" value="Genomic_DNA"/>
</dbReference>
<comment type="subunit">
    <text evidence="4">Monomer.</text>
</comment>
<keyword evidence="6" id="KW-0547">Nucleotide-binding</keyword>
<comment type="function">
    <text evidence="10">Catalyzes the post-translational addition of a tyrosine to the C-terminal end of detyrosinated alpha-tubulin.</text>
</comment>
<dbReference type="PANTHER" id="PTHR46570:SF1">
    <property type="entry name" value="TUBULIN--TYROSINE LIGASE"/>
    <property type="match status" value="1"/>
</dbReference>
<protein>
    <recommendedName>
        <fullName evidence="12">Tubulin--tyrosine ligase</fullName>
        <ecNumber evidence="11">6.3.2.25</ecNumber>
    </recommendedName>
</protein>
<comment type="cofactor">
    <cofactor evidence="1">
        <name>Mg(2+)</name>
        <dbReference type="ChEBI" id="CHEBI:18420"/>
    </cofactor>
</comment>
<comment type="cofactor">
    <cofactor evidence="2">
        <name>K(+)</name>
        <dbReference type="ChEBI" id="CHEBI:29103"/>
    </cofactor>
</comment>
<dbReference type="Proteomes" id="UP001186944">
    <property type="component" value="Unassembled WGS sequence"/>
</dbReference>
<comment type="caution">
    <text evidence="14">The sequence shown here is derived from an EMBL/GenBank/DDBJ whole genome shotgun (WGS) entry which is preliminary data.</text>
</comment>
<gene>
    <name evidence="14" type="ORF">FSP39_022454</name>
</gene>
<keyword evidence="15" id="KW-1185">Reference proteome</keyword>
<proteinExistence type="inferred from homology"/>
<organism evidence="14 15">
    <name type="scientific">Pinctada imbricata</name>
    <name type="common">Atlantic pearl-oyster</name>
    <name type="synonym">Pinctada martensii</name>
    <dbReference type="NCBI Taxonomy" id="66713"/>
    <lineage>
        <taxon>Eukaryota</taxon>
        <taxon>Metazoa</taxon>
        <taxon>Spiralia</taxon>
        <taxon>Lophotrochozoa</taxon>
        <taxon>Mollusca</taxon>
        <taxon>Bivalvia</taxon>
        <taxon>Autobranchia</taxon>
        <taxon>Pteriomorphia</taxon>
        <taxon>Pterioida</taxon>
        <taxon>Pterioidea</taxon>
        <taxon>Pteriidae</taxon>
        <taxon>Pinctada</taxon>
    </lineage>
</organism>
<keyword evidence="9" id="KW-0630">Potassium</keyword>
<keyword evidence="7" id="KW-0067">ATP-binding</keyword>
<evidence type="ECO:0000313" key="15">
    <source>
        <dbReference type="Proteomes" id="UP001186944"/>
    </source>
</evidence>
<evidence type="ECO:0000256" key="11">
    <source>
        <dbReference type="ARBA" id="ARBA00038960"/>
    </source>
</evidence>
<evidence type="ECO:0000256" key="3">
    <source>
        <dbReference type="ARBA" id="ARBA00006820"/>
    </source>
</evidence>
<dbReference type="SUPFAM" id="SSF56059">
    <property type="entry name" value="Glutathione synthetase ATP-binding domain-like"/>
    <property type="match status" value="1"/>
</dbReference>
<name>A0AA88Y4F2_PINIB</name>
<sequence length="329" mass="37613">MLIGHEPGLVQLVNYYRGSDVLCRKTAMVRMFKEFYNGTAKPMPPWLPESFVICPQNLTKNLVESGEQGPALRRKVSRPDDRKEFLTTAQKLSQQEKKPVVWIAKSAAGAKGEGIQISSNAEELVQFVDEQTQAYVIQRYVMNPLLLEGGRKFDIRCWVLLDTVYNVYLFREGVLRTASESYNKDDLTHVTSHLTNHALQMEQSPNFGMYEEGNEMFFPEFDRFLRKKYRTNLDISIIPQIRDVVKKSLMIVKERISTNLLGYMSFQLFGFDFLIDDNLKVHLIEVNGAPACARKLLPDLARSIAMTAIDPVYPPTSLKGRGDNCFIKI</sequence>
<evidence type="ECO:0000256" key="7">
    <source>
        <dbReference type="ARBA" id="ARBA00022840"/>
    </source>
</evidence>
<evidence type="ECO:0000256" key="6">
    <source>
        <dbReference type="ARBA" id="ARBA00022741"/>
    </source>
</evidence>
<dbReference type="Gene3D" id="3.30.470.20">
    <property type="entry name" value="ATP-grasp fold, B domain"/>
    <property type="match status" value="1"/>
</dbReference>
<dbReference type="GO" id="GO:0005524">
    <property type="term" value="F:ATP binding"/>
    <property type="evidence" value="ECO:0007669"/>
    <property type="project" value="UniProtKB-KW"/>
</dbReference>